<proteinExistence type="predicted"/>
<sequence length="386" mass="42976">MSEYQYYEFRAVERPLSRDEMAELRATSSRATISPTGFVNEYHWGDLKGDPQAWMRRYFDAFVYSANWSTCRLVLRLPPGTLGRADVAPFQTPTLLSCEETRSGLVIDWSLEAGGDDERFCMEDGPGWMDRLLPVRDELLRGDLRALYLGWLAGVSMGDVDDDDMEPAVPAGLSRLTAAQQALAAFLEIDPDLLAAAAAGSAGQDAGLDDDSVETWIAGLPKKEMGLVLNMLLHGESQQAERRVKSAFRAWHKESGSSEPGNAGQRSVADLRVLATQAEAVRMKQQADEQLRRDEAARKQREAYLHSLAEKAEQCWSDMEQNALRATASSYDAVKRTMADLADAYALRGNTDHYQRLLRAFVDRHGKRAALMRRLISAGLWREPAG</sequence>
<reference evidence="1 2" key="1">
    <citation type="submission" date="2019-09" db="EMBL/GenBank/DDBJ databases">
        <title>Taxonomy of Antarctic Massilia spp.: description of Massilia rubra sp. nov., Massilia aquatica sp. nov., Massilia mucilaginosa sp. nov., Massilia frigida sp. nov. isolated from streams, lakes and regoliths.</title>
        <authorList>
            <person name="Holochova P."/>
            <person name="Sedlacek I."/>
            <person name="Kralova S."/>
            <person name="Maslanova I."/>
            <person name="Busse H.-J."/>
            <person name="Stankova E."/>
            <person name="Vrbovska V."/>
            <person name="Kovarovic V."/>
            <person name="Bartak M."/>
            <person name="Svec P."/>
            <person name="Pantucek R."/>
        </authorList>
    </citation>
    <scope>NUCLEOTIDE SEQUENCE [LARGE SCALE GENOMIC DNA]</scope>
    <source>
        <strain evidence="1 2">CCM 8692</strain>
    </source>
</reference>
<dbReference type="Proteomes" id="UP000785613">
    <property type="component" value="Unassembled WGS sequence"/>
</dbReference>
<name>A0ABX0LLM5_9BURK</name>
<accession>A0ABX0LLM5</accession>
<evidence type="ECO:0000313" key="1">
    <source>
        <dbReference type="EMBL" id="NHZ33685.1"/>
    </source>
</evidence>
<protein>
    <submittedName>
        <fullName evidence="1">Uncharacterized protein</fullName>
    </submittedName>
</protein>
<organism evidence="1 2">
    <name type="scientific">Massilia rubra</name>
    <dbReference type="NCBI Taxonomy" id="2607910"/>
    <lineage>
        <taxon>Bacteria</taxon>
        <taxon>Pseudomonadati</taxon>
        <taxon>Pseudomonadota</taxon>
        <taxon>Betaproteobacteria</taxon>
        <taxon>Burkholderiales</taxon>
        <taxon>Oxalobacteraceae</taxon>
        <taxon>Telluria group</taxon>
        <taxon>Massilia</taxon>
    </lineage>
</organism>
<keyword evidence="2" id="KW-1185">Reference proteome</keyword>
<gene>
    <name evidence="1" type="ORF">F0185_08795</name>
</gene>
<dbReference type="EMBL" id="VUYU01000005">
    <property type="protein sequence ID" value="NHZ33685.1"/>
    <property type="molecule type" value="Genomic_DNA"/>
</dbReference>
<dbReference type="RefSeq" id="WP_167223552.1">
    <property type="nucleotide sequence ID" value="NZ_VUYU01000005.1"/>
</dbReference>
<evidence type="ECO:0000313" key="2">
    <source>
        <dbReference type="Proteomes" id="UP000785613"/>
    </source>
</evidence>
<comment type="caution">
    <text evidence="1">The sequence shown here is derived from an EMBL/GenBank/DDBJ whole genome shotgun (WGS) entry which is preliminary data.</text>
</comment>